<feature type="chain" id="PRO_5042919373" evidence="1">
    <location>
        <begin position="31"/>
        <end position="271"/>
    </location>
</feature>
<dbReference type="Pfam" id="PF01965">
    <property type="entry name" value="DJ-1_PfpI"/>
    <property type="match status" value="1"/>
</dbReference>
<keyword evidence="1" id="KW-0732">Signal</keyword>
<feature type="signal peptide" evidence="1">
    <location>
        <begin position="1"/>
        <end position="30"/>
    </location>
</feature>
<protein>
    <submittedName>
        <fullName evidence="3">Class I glutamine amidotransferase-like protein</fullName>
    </submittedName>
</protein>
<name>A0AAN7HUU8_9PEZI</name>
<feature type="domain" description="DJ-1/PfpI" evidence="2">
    <location>
        <begin position="57"/>
        <end position="231"/>
    </location>
</feature>
<evidence type="ECO:0000256" key="1">
    <source>
        <dbReference type="SAM" id="SignalP"/>
    </source>
</evidence>
<dbReference type="Gene3D" id="3.40.50.880">
    <property type="match status" value="1"/>
</dbReference>
<dbReference type="InterPro" id="IPR052158">
    <property type="entry name" value="INH-QAR"/>
</dbReference>
<proteinExistence type="predicted"/>
<dbReference type="InterPro" id="IPR002818">
    <property type="entry name" value="DJ-1/PfpI"/>
</dbReference>
<dbReference type="EMBL" id="MU857604">
    <property type="protein sequence ID" value="KAK4251644.1"/>
    <property type="molecule type" value="Genomic_DNA"/>
</dbReference>
<comment type="caution">
    <text evidence="3">The sequence shown here is derived from an EMBL/GenBank/DDBJ whole genome shotgun (WGS) entry which is preliminary data.</text>
</comment>
<evidence type="ECO:0000259" key="2">
    <source>
        <dbReference type="Pfam" id="PF01965"/>
    </source>
</evidence>
<dbReference type="InterPro" id="IPR029062">
    <property type="entry name" value="Class_I_gatase-like"/>
</dbReference>
<dbReference type="AlphaFoldDB" id="A0AAN7HUU8"/>
<dbReference type="CDD" id="cd03139">
    <property type="entry name" value="GATase1_PfpI_2"/>
    <property type="match status" value="1"/>
</dbReference>
<keyword evidence="4" id="KW-1185">Reference proteome</keyword>
<dbReference type="Proteomes" id="UP001303647">
    <property type="component" value="Unassembled WGS sequence"/>
</dbReference>
<dbReference type="PANTHER" id="PTHR43130:SF15">
    <property type="entry name" value="THIJ_PFPI FAMILY PROTEIN (AFU_ORTHOLOGUE AFUA_5G14240)"/>
    <property type="match status" value="1"/>
</dbReference>
<reference evidence="3" key="2">
    <citation type="submission" date="2023-05" db="EMBL/GenBank/DDBJ databases">
        <authorList>
            <consortium name="Lawrence Berkeley National Laboratory"/>
            <person name="Steindorff A."/>
            <person name="Hensen N."/>
            <person name="Bonometti L."/>
            <person name="Westerberg I."/>
            <person name="Brannstrom I.O."/>
            <person name="Guillou S."/>
            <person name="Cros-Aarteil S."/>
            <person name="Calhoun S."/>
            <person name="Haridas S."/>
            <person name="Kuo A."/>
            <person name="Mondo S."/>
            <person name="Pangilinan J."/>
            <person name="Riley R."/>
            <person name="Labutti K."/>
            <person name="Andreopoulos B."/>
            <person name="Lipzen A."/>
            <person name="Chen C."/>
            <person name="Yanf M."/>
            <person name="Daum C."/>
            <person name="Ng V."/>
            <person name="Clum A."/>
            <person name="Ohm R."/>
            <person name="Martin F."/>
            <person name="Silar P."/>
            <person name="Natvig D."/>
            <person name="Lalanne C."/>
            <person name="Gautier V."/>
            <person name="Ament-Velasquez S.L."/>
            <person name="Kruys A."/>
            <person name="Hutchinson M.I."/>
            <person name="Powell A.J."/>
            <person name="Barry K."/>
            <person name="Miller A.N."/>
            <person name="Grigoriev I.V."/>
            <person name="Debuchy R."/>
            <person name="Gladieux P."/>
            <person name="Thoren M.H."/>
            <person name="Johannesson H."/>
        </authorList>
    </citation>
    <scope>NUCLEOTIDE SEQUENCE</scope>
    <source>
        <strain evidence="3">CBS 359.72</strain>
    </source>
</reference>
<evidence type="ECO:0000313" key="4">
    <source>
        <dbReference type="Proteomes" id="UP001303647"/>
    </source>
</evidence>
<sequence length="271" mass="29587">MIPTVVNVRLFFKSLTVLLFSLSLVTSSVAGTIPPRAESQGHGKGELPEPSPRRFGFLLPRAFDPIDIIGPLDVLQALSRQTHLELVLLARTLEPVTTEPVSPAMNRFNSSFFPKFVPTHTYADNPPIDVLVVPGGPVSRSPDLEPEIAYIKEVFPSLQYFVTICTGTGIAAQAGVLDGHRATTNKAAWKDITAMGPKVKWVSPARWVEDGKVWSSSGVTSGIDLAFEFVKKKYDNGTAIANFIAGNMEHVIVSDWREDPFADQFDVPPSN</sequence>
<keyword evidence="3" id="KW-0315">Glutamine amidotransferase</keyword>
<evidence type="ECO:0000313" key="3">
    <source>
        <dbReference type="EMBL" id="KAK4251644.1"/>
    </source>
</evidence>
<accession>A0AAN7HUU8</accession>
<dbReference type="PANTHER" id="PTHR43130">
    <property type="entry name" value="ARAC-FAMILY TRANSCRIPTIONAL REGULATOR"/>
    <property type="match status" value="1"/>
</dbReference>
<organism evidence="3 4">
    <name type="scientific">Corynascus novoguineensis</name>
    <dbReference type="NCBI Taxonomy" id="1126955"/>
    <lineage>
        <taxon>Eukaryota</taxon>
        <taxon>Fungi</taxon>
        <taxon>Dikarya</taxon>
        <taxon>Ascomycota</taxon>
        <taxon>Pezizomycotina</taxon>
        <taxon>Sordariomycetes</taxon>
        <taxon>Sordariomycetidae</taxon>
        <taxon>Sordariales</taxon>
        <taxon>Chaetomiaceae</taxon>
        <taxon>Corynascus</taxon>
    </lineage>
</organism>
<gene>
    <name evidence="3" type="ORF">C7999DRAFT_27718</name>
</gene>
<dbReference type="SUPFAM" id="SSF52317">
    <property type="entry name" value="Class I glutamine amidotransferase-like"/>
    <property type="match status" value="1"/>
</dbReference>
<reference evidence="3" key="1">
    <citation type="journal article" date="2023" name="Mol. Phylogenet. Evol.">
        <title>Genome-scale phylogeny and comparative genomics of the fungal order Sordariales.</title>
        <authorList>
            <person name="Hensen N."/>
            <person name="Bonometti L."/>
            <person name="Westerberg I."/>
            <person name="Brannstrom I.O."/>
            <person name="Guillou S."/>
            <person name="Cros-Aarteil S."/>
            <person name="Calhoun S."/>
            <person name="Haridas S."/>
            <person name="Kuo A."/>
            <person name="Mondo S."/>
            <person name="Pangilinan J."/>
            <person name="Riley R."/>
            <person name="LaButti K."/>
            <person name="Andreopoulos B."/>
            <person name="Lipzen A."/>
            <person name="Chen C."/>
            <person name="Yan M."/>
            <person name="Daum C."/>
            <person name="Ng V."/>
            <person name="Clum A."/>
            <person name="Steindorff A."/>
            <person name="Ohm R.A."/>
            <person name="Martin F."/>
            <person name="Silar P."/>
            <person name="Natvig D.O."/>
            <person name="Lalanne C."/>
            <person name="Gautier V."/>
            <person name="Ament-Velasquez S.L."/>
            <person name="Kruys A."/>
            <person name="Hutchinson M.I."/>
            <person name="Powell A.J."/>
            <person name="Barry K."/>
            <person name="Miller A.N."/>
            <person name="Grigoriev I.V."/>
            <person name="Debuchy R."/>
            <person name="Gladieux P."/>
            <person name="Hiltunen Thoren M."/>
            <person name="Johannesson H."/>
        </authorList>
    </citation>
    <scope>NUCLEOTIDE SEQUENCE</scope>
    <source>
        <strain evidence="3">CBS 359.72</strain>
    </source>
</reference>